<dbReference type="EMBL" id="JBBCAQ010000018">
    <property type="protein sequence ID" value="KAK7595488.1"/>
    <property type="molecule type" value="Genomic_DNA"/>
</dbReference>
<dbReference type="SFLD" id="SFLDS00019">
    <property type="entry name" value="Glutathione_Transferase_(cytos"/>
    <property type="match status" value="1"/>
</dbReference>
<evidence type="ECO:0008006" key="6">
    <source>
        <dbReference type="Google" id="ProtNLM"/>
    </source>
</evidence>
<dbReference type="Gene3D" id="1.20.1050.10">
    <property type="match status" value="1"/>
</dbReference>
<gene>
    <name evidence="4" type="ORF">V9T40_013313</name>
</gene>
<dbReference type="SFLD" id="SFLDG00358">
    <property type="entry name" value="Main_(cytGST)"/>
    <property type="match status" value="1"/>
</dbReference>
<dbReference type="GO" id="GO:0004364">
    <property type="term" value="F:glutathione transferase activity"/>
    <property type="evidence" value="ECO:0007669"/>
    <property type="project" value="TreeGrafter"/>
</dbReference>
<evidence type="ECO:0000259" key="3">
    <source>
        <dbReference type="PROSITE" id="PS50405"/>
    </source>
</evidence>
<dbReference type="PROSITE" id="PS50404">
    <property type="entry name" value="GST_NTER"/>
    <property type="match status" value="1"/>
</dbReference>
<dbReference type="InterPro" id="IPR010987">
    <property type="entry name" value="Glutathione-S-Trfase_C-like"/>
</dbReference>
<dbReference type="GO" id="GO:0006749">
    <property type="term" value="P:glutathione metabolic process"/>
    <property type="evidence" value="ECO:0007669"/>
    <property type="project" value="TreeGrafter"/>
</dbReference>
<dbReference type="Proteomes" id="UP001367676">
    <property type="component" value="Unassembled WGS sequence"/>
</dbReference>
<dbReference type="InterPro" id="IPR040079">
    <property type="entry name" value="Glutathione_S-Trfase"/>
</dbReference>
<sequence>MVVKFYYHPLSPPARSVHFTLKSLNVPFEPIILDLVNKEHKSEDFCKINPEGSVPTIVDDGFVIVDSHAINIYLVNKFGKDDKLYPKDLKEQSEVNHVLFLDASEVFAALKRTVKSFPLDTVFIPDDKVIELFENTYEIVEKLAGKTQYICGNSWTIADFSIVSSITSMNEMIPVNKEKFPSLISYLELCSKNLPHYAEVNEAGLEEWKKYLKAKKFQAK</sequence>
<dbReference type="InterPro" id="IPR036249">
    <property type="entry name" value="Thioredoxin-like_sf"/>
</dbReference>
<dbReference type="SFLD" id="SFLDG01153">
    <property type="entry name" value="Main.4:_Theta-like"/>
    <property type="match status" value="1"/>
</dbReference>
<dbReference type="SUPFAM" id="SSF47616">
    <property type="entry name" value="GST C-terminal domain-like"/>
    <property type="match status" value="1"/>
</dbReference>
<organism evidence="4 5">
    <name type="scientific">Parthenolecanium corni</name>
    <dbReference type="NCBI Taxonomy" id="536013"/>
    <lineage>
        <taxon>Eukaryota</taxon>
        <taxon>Metazoa</taxon>
        <taxon>Ecdysozoa</taxon>
        <taxon>Arthropoda</taxon>
        <taxon>Hexapoda</taxon>
        <taxon>Insecta</taxon>
        <taxon>Pterygota</taxon>
        <taxon>Neoptera</taxon>
        <taxon>Paraneoptera</taxon>
        <taxon>Hemiptera</taxon>
        <taxon>Sternorrhyncha</taxon>
        <taxon>Coccoidea</taxon>
        <taxon>Coccidae</taxon>
        <taxon>Parthenolecanium</taxon>
    </lineage>
</organism>
<dbReference type="Gene3D" id="3.40.30.10">
    <property type="entry name" value="Glutaredoxin"/>
    <property type="match status" value="1"/>
</dbReference>
<dbReference type="InterPro" id="IPR004045">
    <property type="entry name" value="Glutathione_S-Trfase_N"/>
</dbReference>
<protein>
    <recommendedName>
        <fullName evidence="6">Glutathione S-transferase</fullName>
    </recommendedName>
</protein>
<reference evidence="4 5" key="1">
    <citation type="submission" date="2024-03" db="EMBL/GenBank/DDBJ databases">
        <title>Adaptation during the transition from Ophiocordyceps entomopathogen to insect associate is accompanied by gene loss and intensified selection.</title>
        <authorList>
            <person name="Ward C.M."/>
            <person name="Onetto C.A."/>
            <person name="Borneman A.R."/>
        </authorList>
    </citation>
    <scope>NUCLEOTIDE SEQUENCE [LARGE SCALE GENOMIC DNA]</scope>
    <source>
        <strain evidence="4">AWRI1</strain>
        <tissue evidence="4">Single Adult Female</tissue>
    </source>
</reference>
<evidence type="ECO:0000256" key="1">
    <source>
        <dbReference type="ARBA" id="ARBA00011738"/>
    </source>
</evidence>
<dbReference type="Pfam" id="PF14497">
    <property type="entry name" value="GST_C_3"/>
    <property type="match status" value="1"/>
</dbReference>
<dbReference type="FunFam" id="3.40.30.10:FF:000034">
    <property type="entry name" value="glutathione S-transferase 1"/>
    <property type="match status" value="1"/>
</dbReference>
<feature type="domain" description="GST C-terminal" evidence="3">
    <location>
        <begin position="88"/>
        <end position="217"/>
    </location>
</feature>
<accession>A0AAN9TYR4</accession>
<dbReference type="PROSITE" id="PS50405">
    <property type="entry name" value="GST_CTER"/>
    <property type="match status" value="1"/>
</dbReference>
<comment type="caution">
    <text evidence="4">The sequence shown here is derived from an EMBL/GenBank/DDBJ whole genome shotgun (WGS) entry which is preliminary data.</text>
</comment>
<dbReference type="PANTHER" id="PTHR43969:SF9">
    <property type="entry name" value="GLUTATHIONE S TRANSFERASE D10, ISOFORM A-RELATED"/>
    <property type="match status" value="1"/>
</dbReference>
<feature type="domain" description="GST N-terminal" evidence="2">
    <location>
        <begin position="1"/>
        <end position="82"/>
    </location>
</feature>
<dbReference type="InterPro" id="IPR036282">
    <property type="entry name" value="Glutathione-S-Trfase_C_sf"/>
</dbReference>
<dbReference type="SUPFAM" id="SSF52833">
    <property type="entry name" value="Thioredoxin-like"/>
    <property type="match status" value="1"/>
</dbReference>
<comment type="subunit">
    <text evidence="1">Homodimer.</text>
</comment>
<dbReference type="PANTHER" id="PTHR43969">
    <property type="entry name" value="GLUTATHIONE S TRANSFERASE D10, ISOFORM A-RELATED"/>
    <property type="match status" value="1"/>
</dbReference>
<name>A0AAN9TYR4_9HEMI</name>
<dbReference type="InterPro" id="IPR004046">
    <property type="entry name" value="GST_C"/>
</dbReference>
<evidence type="ECO:0000313" key="5">
    <source>
        <dbReference type="Proteomes" id="UP001367676"/>
    </source>
</evidence>
<proteinExistence type="predicted"/>
<keyword evidence="5" id="KW-1185">Reference proteome</keyword>
<evidence type="ECO:0000259" key="2">
    <source>
        <dbReference type="PROSITE" id="PS50404"/>
    </source>
</evidence>
<evidence type="ECO:0000313" key="4">
    <source>
        <dbReference type="EMBL" id="KAK7595488.1"/>
    </source>
</evidence>
<dbReference type="AlphaFoldDB" id="A0AAN9TYR4"/>
<dbReference type="FunFam" id="1.20.1050.10:FF:000007">
    <property type="entry name" value="Glutathione S-transferase 1-1"/>
    <property type="match status" value="1"/>
</dbReference>
<dbReference type="Pfam" id="PF02798">
    <property type="entry name" value="GST_N"/>
    <property type="match status" value="1"/>
</dbReference>